<comment type="caution">
    <text evidence="1">The sequence shown here is derived from an EMBL/GenBank/DDBJ whole genome shotgun (WGS) entry which is preliminary data.</text>
</comment>
<dbReference type="Proteomes" id="UP001344906">
    <property type="component" value="Unassembled WGS sequence"/>
</dbReference>
<evidence type="ECO:0000313" key="1">
    <source>
        <dbReference type="EMBL" id="GLV56071.1"/>
    </source>
</evidence>
<evidence type="ECO:0008006" key="3">
    <source>
        <dbReference type="Google" id="ProtNLM"/>
    </source>
</evidence>
<evidence type="ECO:0000313" key="2">
    <source>
        <dbReference type="Proteomes" id="UP001344906"/>
    </source>
</evidence>
<organism evidence="1 2">
    <name type="scientific">Dictyobacter halimunensis</name>
    <dbReference type="NCBI Taxonomy" id="3026934"/>
    <lineage>
        <taxon>Bacteria</taxon>
        <taxon>Bacillati</taxon>
        <taxon>Chloroflexota</taxon>
        <taxon>Ktedonobacteria</taxon>
        <taxon>Ktedonobacterales</taxon>
        <taxon>Dictyobacteraceae</taxon>
        <taxon>Dictyobacter</taxon>
    </lineage>
</organism>
<accession>A0ABQ6FP68</accession>
<sequence>MPGGSAFGCLVGLGGSVGGKQDTVLQRNGGRAMAASNEGRKFVRAPGGWDRSKVVEFSNRCGHRRLAPVHTADKCE</sequence>
<keyword evidence="2" id="KW-1185">Reference proteome</keyword>
<gene>
    <name evidence="1" type="ORF">KDH_29150</name>
</gene>
<dbReference type="EMBL" id="BSRI01000001">
    <property type="protein sequence ID" value="GLV56071.1"/>
    <property type="molecule type" value="Genomic_DNA"/>
</dbReference>
<reference evidence="1 2" key="1">
    <citation type="submission" date="2023-02" db="EMBL/GenBank/DDBJ databases">
        <title>Dictyobacter halimunensis sp. nov., a new member of the class Ktedonobacteria from forest soil in a geothermal area.</title>
        <authorList>
            <person name="Rachmania M.K."/>
            <person name="Ningsih F."/>
            <person name="Sakai Y."/>
            <person name="Yabe S."/>
            <person name="Yokota A."/>
            <person name="Sjamsuridzal W."/>
        </authorList>
    </citation>
    <scope>NUCLEOTIDE SEQUENCE [LARGE SCALE GENOMIC DNA]</scope>
    <source>
        <strain evidence="1 2">S3.2.2.5</strain>
    </source>
</reference>
<protein>
    <recommendedName>
        <fullName evidence="3">Secreted protein</fullName>
    </recommendedName>
</protein>
<name>A0ABQ6FP68_9CHLR</name>
<proteinExistence type="predicted"/>